<gene>
    <name evidence="1" type="ORF">BLE401_01700</name>
</gene>
<dbReference type="AlphaFoldDB" id="A0A2N9YAR1"/>
<dbReference type="OrthoDB" id="9956032at2"/>
<accession>A0A2N9YAR1</accession>
<evidence type="ECO:0000313" key="2">
    <source>
        <dbReference type="Proteomes" id="UP000234271"/>
    </source>
</evidence>
<dbReference type="KEGG" id="blep:AL038_04305"/>
<organism evidence="1 2">
    <name type="scientific">Beggiatoa leptomitoformis</name>
    <dbReference type="NCBI Taxonomy" id="288004"/>
    <lineage>
        <taxon>Bacteria</taxon>
        <taxon>Pseudomonadati</taxon>
        <taxon>Pseudomonadota</taxon>
        <taxon>Gammaproteobacteria</taxon>
        <taxon>Thiotrichales</taxon>
        <taxon>Thiotrichaceae</taxon>
        <taxon>Beggiatoa</taxon>
    </lineage>
</organism>
<dbReference type="Proteomes" id="UP000234271">
    <property type="component" value="Chromosome"/>
</dbReference>
<dbReference type="EMBL" id="CP018889">
    <property type="protein sequence ID" value="AUI67532.1"/>
    <property type="molecule type" value="Genomic_DNA"/>
</dbReference>
<evidence type="ECO:0000313" key="1">
    <source>
        <dbReference type="EMBL" id="AUI67532.1"/>
    </source>
</evidence>
<protein>
    <submittedName>
        <fullName evidence="1">Uncharacterized protein</fullName>
    </submittedName>
</protein>
<proteinExistence type="predicted"/>
<keyword evidence="2" id="KW-1185">Reference proteome</keyword>
<dbReference type="RefSeq" id="WP_062149524.1">
    <property type="nucleotide sequence ID" value="NZ_CP012373.2"/>
</dbReference>
<sequence length="86" mass="9458">MSPQPQPAFSAQQISAIRWDNLTPAARQVLQVTATAWFSAEAVSTTGDSQNSDSSGAVSWQAQLVKCRQWLRAHKSMLHYPKSLIS</sequence>
<name>A0A2N9YAR1_9GAMM</name>
<reference evidence="2" key="1">
    <citation type="submission" date="2016-12" db="EMBL/GenBank/DDBJ databases">
        <title>Complete Genome Sequence of Beggiatoa leptomitiformis D-401.</title>
        <authorList>
            <person name="Fomenkov A."/>
            <person name="Vincze T."/>
            <person name="Grabovich M."/>
            <person name="Anton B.P."/>
            <person name="Dubinina G."/>
            <person name="Orlova M."/>
            <person name="Belousova E."/>
            <person name="Roberts R.J."/>
        </authorList>
    </citation>
    <scope>NUCLEOTIDE SEQUENCE [LARGE SCALE GENOMIC DNA]</scope>
    <source>
        <strain evidence="2">D-401</strain>
    </source>
</reference>